<dbReference type="Proteomes" id="UP000335415">
    <property type="component" value="Unassembled WGS sequence"/>
</dbReference>
<dbReference type="InterPro" id="IPR027461">
    <property type="entry name" value="Carboxypeptidase_A_C_sf"/>
</dbReference>
<evidence type="ECO:0000259" key="4">
    <source>
        <dbReference type="Pfam" id="PF02016"/>
    </source>
</evidence>
<feature type="active site" description="Nucleophile" evidence="3">
    <location>
        <position position="115"/>
    </location>
</feature>
<accession>A0A5J5FQ96</accession>
<dbReference type="CDD" id="cd07062">
    <property type="entry name" value="Peptidase_S66_mccF_like"/>
    <property type="match status" value="1"/>
</dbReference>
<comment type="similarity">
    <text evidence="1">Belongs to the peptidase S66 family.</text>
</comment>
<dbReference type="InterPro" id="IPR003507">
    <property type="entry name" value="S66_fam"/>
</dbReference>
<feature type="domain" description="LD-carboxypeptidase N-terminal" evidence="4">
    <location>
        <begin position="15"/>
        <end position="135"/>
    </location>
</feature>
<dbReference type="AlphaFoldDB" id="A0A5J5FQ96"/>
<dbReference type="EMBL" id="VYKJ01000029">
    <property type="protein sequence ID" value="KAA8994543.1"/>
    <property type="molecule type" value="Genomic_DNA"/>
</dbReference>
<sequence length="345" mass="37886">MNTRLPPKLVPGDLIAVTAPSAGVPQHLHPRLELAISNLKKKGFRVREGECLRSQHKNESACKISRAKELMSYLTDPEVKAVMPPWGGDLAIELLELMDFSLLGKTEPKWFVGFSDLSTIHFPLVTLSGWATLHGPNLMDLGAKELDLTTKAVWDILAAEKGAVVKQYSSKAFQIEENQWGTASDAGFNLTHDTEWKHLDGVTSSLSFHGRLIGGCLEIISRLAGTPFGNLRLFTERYTEEGVILYFENVEMAPCELTRALFSLRLQGWFGNLKGILIGRSAAPDVDDNTKHNYLDALRASLGDLSIPVLYDVDIGHIPPQISIINGAHATVTFTEGTGSITQQL</sequence>
<dbReference type="Gene3D" id="3.50.30.60">
    <property type="entry name" value="LD-carboxypeptidase A C-terminal domain-like"/>
    <property type="match status" value="1"/>
</dbReference>
<dbReference type="PANTHER" id="PTHR30237">
    <property type="entry name" value="MURAMOYLTETRAPEPTIDE CARBOXYPEPTIDASE"/>
    <property type="match status" value="1"/>
</dbReference>
<evidence type="ECO:0000256" key="3">
    <source>
        <dbReference type="PIRSR" id="PIRSR028757-1"/>
    </source>
</evidence>
<dbReference type="PIRSF" id="PIRSF028757">
    <property type="entry name" value="LD-carboxypeptidase"/>
    <property type="match status" value="1"/>
</dbReference>
<evidence type="ECO:0000256" key="1">
    <source>
        <dbReference type="ARBA" id="ARBA00010233"/>
    </source>
</evidence>
<feature type="active site" description="Charge relay system" evidence="3">
    <location>
        <position position="317"/>
    </location>
</feature>
<organism evidence="6 7">
    <name type="scientific">Affinibrenneria salicis</name>
    <dbReference type="NCBI Taxonomy" id="2590031"/>
    <lineage>
        <taxon>Bacteria</taxon>
        <taxon>Pseudomonadati</taxon>
        <taxon>Pseudomonadota</taxon>
        <taxon>Gammaproteobacteria</taxon>
        <taxon>Enterobacterales</taxon>
        <taxon>Pectobacteriaceae</taxon>
        <taxon>Affinibrenneria</taxon>
    </lineage>
</organism>
<dbReference type="Pfam" id="PF02016">
    <property type="entry name" value="Peptidase_S66"/>
    <property type="match status" value="1"/>
</dbReference>
<feature type="domain" description="LD-carboxypeptidase C-terminal" evidence="5">
    <location>
        <begin position="210"/>
        <end position="332"/>
    </location>
</feature>
<comment type="caution">
    <text evidence="6">The sequence shown here is derived from an EMBL/GenBank/DDBJ whole genome shotgun (WGS) entry which is preliminary data.</text>
</comment>
<proteinExistence type="inferred from homology"/>
<keyword evidence="6" id="KW-0645">Protease</keyword>
<dbReference type="OrthoDB" id="9807329at2"/>
<dbReference type="SUPFAM" id="SSF52317">
    <property type="entry name" value="Class I glutamine amidotransferase-like"/>
    <property type="match status" value="1"/>
</dbReference>
<keyword evidence="6" id="KW-0121">Carboxypeptidase</keyword>
<dbReference type="InterPro" id="IPR040921">
    <property type="entry name" value="Peptidase_S66C"/>
</dbReference>
<dbReference type="InterPro" id="IPR029062">
    <property type="entry name" value="Class_I_gatase-like"/>
</dbReference>
<dbReference type="InterPro" id="IPR040449">
    <property type="entry name" value="Peptidase_S66_N"/>
</dbReference>
<evidence type="ECO:0000256" key="2">
    <source>
        <dbReference type="ARBA" id="ARBA00022801"/>
    </source>
</evidence>
<reference evidence="6 7" key="1">
    <citation type="submission" date="2019-09" db="EMBL/GenBank/DDBJ databases">
        <authorList>
            <person name="Li Y."/>
        </authorList>
    </citation>
    <scope>NUCLEOTIDE SEQUENCE [LARGE SCALE GENOMIC DNA]</scope>
    <source>
        <strain evidence="6 7">L3-3HA</strain>
    </source>
</reference>
<evidence type="ECO:0000313" key="7">
    <source>
        <dbReference type="Proteomes" id="UP000335415"/>
    </source>
</evidence>
<keyword evidence="7" id="KW-1185">Reference proteome</keyword>
<dbReference type="Gene3D" id="3.40.50.10740">
    <property type="entry name" value="Class I glutamine amidotransferase-like"/>
    <property type="match status" value="1"/>
</dbReference>
<dbReference type="SUPFAM" id="SSF141986">
    <property type="entry name" value="LD-carboxypeptidase A C-terminal domain-like"/>
    <property type="match status" value="1"/>
</dbReference>
<name>A0A5J5FQ96_9GAMM</name>
<dbReference type="Pfam" id="PF17676">
    <property type="entry name" value="Peptidase_S66C"/>
    <property type="match status" value="1"/>
</dbReference>
<dbReference type="RefSeq" id="WP_150437873.1">
    <property type="nucleotide sequence ID" value="NZ_VYKJ01000029.1"/>
</dbReference>
<evidence type="ECO:0000313" key="6">
    <source>
        <dbReference type="EMBL" id="KAA8994543.1"/>
    </source>
</evidence>
<feature type="active site" description="Charge relay system" evidence="3">
    <location>
        <position position="248"/>
    </location>
</feature>
<protein>
    <submittedName>
        <fullName evidence="6">LD-carboxypeptidase</fullName>
    </submittedName>
</protein>
<gene>
    <name evidence="6" type="ORF">FJU30_26195</name>
</gene>
<evidence type="ECO:0000259" key="5">
    <source>
        <dbReference type="Pfam" id="PF17676"/>
    </source>
</evidence>
<keyword evidence="2" id="KW-0378">Hydrolase</keyword>
<dbReference type="InterPro" id="IPR027478">
    <property type="entry name" value="LdcA_N"/>
</dbReference>
<dbReference type="GO" id="GO:0004180">
    <property type="term" value="F:carboxypeptidase activity"/>
    <property type="evidence" value="ECO:0007669"/>
    <property type="project" value="UniProtKB-KW"/>
</dbReference>